<dbReference type="Pfam" id="PF14226">
    <property type="entry name" value="DIOX_N"/>
    <property type="match status" value="1"/>
</dbReference>
<comment type="caution">
    <text evidence="4">The sequence shown here is derived from an EMBL/GenBank/DDBJ whole genome shotgun (WGS) entry which is preliminary data.</text>
</comment>
<dbReference type="Proteomes" id="UP001163823">
    <property type="component" value="Chromosome 9"/>
</dbReference>
<keyword evidence="5" id="KW-1185">Reference proteome</keyword>
<dbReference type="Gene3D" id="2.60.120.330">
    <property type="entry name" value="B-lactam Antibiotic, Isopenicillin N Synthase, Chain"/>
    <property type="match status" value="1"/>
</dbReference>
<reference evidence="4" key="1">
    <citation type="journal article" date="2023" name="Science">
        <title>Elucidation of the pathway for biosynthesis of saponin adjuvants from the soapbark tree.</title>
        <authorList>
            <person name="Reed J."/>
            <person name="Orme A."/>
            <person name="El-Demerdash A."/>
            <person name="Owen C."/>
            <person name="Martin L.B.B."/>
            <person name="Misra R.C."/>
            <person name="Kikuchi S."/>
            <person name="Rejzek M."/>
            <person name="Martin A.C."/>
            <person name="Harkess A."/>
            <person name="Leebens-Mack J."/>
            <person name="Louveau T."/>
            <person name="Stephenson M.J."/>
            <person name="Osbourn A."/>
        </authorList>
    </citation>
    <scope>NUCLEOTIDE SEQUENCE</scope>
    <source>
        <strain evidence="4">S10</strain>
    </source>
</reference>
<keyword evidence="1" id="KW-0479">Metal-binding</keyword>
<dbReference type="AlphaFoldDB" id="A0AAD7PJD3"/>
<protein>
    <submittedName>
        <fullName evidence="4">Gibberellin 20-oxidase</fullName>
    </submittedName>
</protein>
<accession>A0AAD7PJD3</accession>
<evidence type="ECO:0000259" key="3">
    <source>
        <dbReference type="Pfam" id="PF14226"/>
    </source>
</evidence>
<dbReference type="GO" id="GO:0046872">
    <property type="term" value="F:metal ion binding"/>
    <property type="evidence" value="ECO:0007669"/>
    <property type="project" value="UniProtKB-KW"/>
</dbReference>
<dbReference type="InterPro" id="IPR026992">
    <property type="entry name" value="DIOX_N"/>
</dbReference>
<sequence>MDHSITSSNVLPPILSKGNLQKVDENVVFIFDSTKLQKQPNFPEEFVWPDLENSSHEELNEPLIDMDGIFKGDEEAMAIAAELIRTACMKHGFFQITNHGINPVLIRAAYDEIDPIFMLPMDKKLSVRRKPGNGMVGEEPRKYPDFTWLELLEFTQHHYRADEATLKNFTAWFMSSKPPNV</sequence>
<evidence type="ECO:0000313" key="5">
    <source>
        <dbReference type="Proteomes" id="UP001163823"/>
    </source>
</evidence>
<gene>
    <name evidence="4" type="ORF">O6P43_023391</name>
</gene>
<dbReference type="KEGG" id="qsa:O6P43_023391"/>
<dbReference type="EMBL" id="JARAOO010000009">
    <property type="protein sequence ID" value="KAJ7957044.1"/>
    <property type="molecule type" value="Genomic_DNA"/>
</dbReference>
<organism evidence="4 5">
    <name type="scientific">Quillaja saponaria</name>
    <name type="common">Soap bark tree</name>
    <dbReference type="NCBI Taxonomy" id="32244"/>
    <lineage>
        <taxon>Eukaryota</taxon>
        <taxon>Viridiplantae</taxon>
        <taxon>Streptophyta</taxon>
        <taxon>Embryophyta</taxon>
        <taxon>Tracheophyta</taxon>
        <taxon>Spermatophyta</taxon>
        <taxon>Magnoliopsida</taxon>
        <taxon>eudicotyledons</taxon>
        <taxon>Gunneridae</taxon>
        <taxon>Pentapetalae</taxon>
        <taxon>rosids</taxon>
        <taxon>fabids</taxon>
        <taxon>Fabales</taxon>
        <taxon>Quillajaceae</taxon>
        <taxon>Quillaja</taxon>
    </lineage>
</organism>
<evidence type="ECO:0000256" key="2">
    <source>
        <dbReference type="ARBA" id="ARBA00023004"/>
    </source>
</evidence>
<feature type="domain" description="Non-haem dioxygenase N-terminal" evidence="3">
    <location>
        <begin position="62"/>
        <end position="161"/>
    </location>
</feature>
<evidence type="ECO:0000256" key="1">
    <source>
        <dbReference type="ARBA" id="ARBA00022723"/>
    </source>
</evidence>
<dbReference type="SUPFAM" id="SSF51197">
    <property type="entry name" value="Clavaminate synthase-like"/>
    <property type="match status" value="1"/>
</dbReference>
<keyword evidence="2" id="KW-0408">Iron</keyword>
<evidence type="ECO:0000313" key="4">
    <source>
        <dbReference type="EMBL" id="KAJ7957044.1"/>
    </source>
</evidence>
<name>A0AAD7PJD3_QUISA</name>
<proteinExistence type="predicted"/>
<dbReference type="InterPro" id="IPR027443">
    <property type="entry name" value="IPNS-like_sf"/>
</dbReference>